<dbReference type="Gene3D" id="2.60.120.10">
    <property type="entry name" value="Jelly Rolls"/>
    <property type="match status" value="1"/>
</dbReference>
<keyword evidence="2" id="KW-0238">DNA-binding</keyword>
<keyword evidence="3" id="KW-0804">Transcription</keyword>
<dbReference type="Pfam" id="PF02311">
    <property type="entry name" value="AraC_binding"/>
    <property type="match status" value="1"/>
</dbReference>
<dbReference type="Gene3D" id="1.10.10.60">
    <property type="entry name" value="Homeodomain-like"/>
    <property type="match status" value="1"/>
</dbReference>
<dbReference type="PROSITE" id="PS01124">
    <property type="entry name" value="HTH_ARAC_FAMILY_2"/>
    <property type="match status" value="1"/>
</dbReference>
<comment type="caution">
    <text evidence="5">The sequence shown here is derived from an EMBL/GenBank/DDBJ whole genome shotgun (WGS) entry which is preliminary data.</text>
</comment>
<dbReference type="InterPro" id="IPR009057">
    <property type="entry name" value="Homeodomain-like_sf"/>
</dbReference>
<dbReference type="InterPro" id="IPR003313">
    <property type="entry name" value="AraC-bd"/>
</dbReference>
<organism evidence="5 6">
    <name type="scientific">Pontibacter anaerobius</name>
    <dbReference type="NCBI Taxonomy" id="2993940"/>
    <lineage>
        <taxon>Bacteria</taxon>
        <taxon>Pseudomonadati</taxon>
        <taxon>Bacteroidota</taxon>
        <taxon>Cytophagia</taxon>
        <taxon>Cytophagales</taxon>
        <taxon>Hymenobacteraceae</taxon>
        <taxon>Pontibacter</taxon>
    </lineage>
</organism>
<evidence type="ECO:0000256" key="2">
    <source>
        <dbReference type="ARBA" id="ARBA00023125"/>
    </source>
</evidence>
<keyword evidence="1" id="KW-0805">Transcription regulation</keyword>
<proteinExistence type="predicted"/>
<dbReference type="RefSeq" id="WP_266052886.1">
    <property type="nucleotide sequence ID" value="NZ_JAPFQO010000008.1"/>
</dbReference>
<name>A0ABT3RG53_9BACT</name>
<dbReference type="PANTHER" id="PTHR43280">
    <property type="entry name" value="ARAC-FAMILY TRANSCRIPTIONAL REGULATOR"/>
    <property type="match status" value="1"/>
</dbReference>
<reference evidence="5 6" key="1">
    <citation type="submission" date="2022-11" db="EMBL/GenBank/DDBJ databases">
        <title>The characterization of three novel Bacteroidetes species and genomic analysis of their roles in tidal elemental geochemical cycles.</title>
        <authorList>
            <person name="Ma K.-J."/>
        </authorList>
    </citation>
    <scope>NUCLEOTIDE SEQUENCE [LARGE SCALE GENOMIC DNA]</scope>
    <source>
        <strain evidence="5 6">M82</strain>
    </source>
</reference>
<dbReference type="InterPro" id="IPR014710">
    <property type="entry name" value="RmlC-like_jellyroll"/>
</dbReference>
<protein>
    <submittedName>
        <fullName evidence="5">Helix-turn-helix domain-containing protein</fullName>
    </submittedName>
</protein>
<evidence type="ECO:0000259" key="4">
    <source>
        <dbReference type="PROSITE" id="PS01124"/>
    </source>
</evidence>
<dbReference type="InterPro" id="IPR037923">
    <property type="entry name" value="HTH-like"/>
</dbReference>
<dbReference type="InterPro" id="IPR018060">
    <property type="entry name" value="HTH_AraC"/>
</dbReference>
<evidence type="ECO:0000256" key="3">
    <source>
        <dbReference type="ARBA" id="ARBA00023163"/>
    </source>
</evidence>
<dbReference type="SUPFAM" id="SSF51215">
    <property type="entry name" value="Regulatory protein AraC"/>
    <property type="match status" value="1"/>
</dbReference>
<accession>A0ABT3RG53</accession>
<dbReference type="SUPFAM" id="SSF46689">
    <property type="entry name" value="Homeodomain-like"/>
    <property type="match status" value="1"/>
</dbReference>
<evidence type="ECO:0000313" key="6">
    <source>
        <dbReference type="Proteomes" id="UP001207228"/>
    </source>
</evidence>
<dbReference type="PRINTS" id="PR00032">
    <property type="entry name" value="HTHARAC"/>
</dbReference>
<sequence length="296" mass="35361">MPKELLPIYQIQDFKAREQKAQYFYFSSFAAHLQEHLFIREPHKHDFYIVLFINRGTGVHTIDFKEYDVKPGMFFFMTPGQVHSWELSEDADGYVMFFTQEYYAREYPSRMLLDYPFFNALLYNPVMTVTQEDESVLIPIFHKLEHEHKQAKLMREVMLSRYLDVLLIELTRIFRPNAGRAGHQGKEQTLLQNLERLIDMHYKEHQPVAYYAERLHVTKKHLNTVCRNYLSKTPKELMQQRTLLEAQRLLVHSELTSSQIAAELGYFDSAYFFRFFKKHRGVTPEQFRVTNKKSLP</sequence>
<dbReference type="Proteomes" id="UP001207228">
    <property type="component" value="Unassembled WGS sequence"/>
</dbReference>
<dbReference type="EMBL" id="JAPFQO010000008">
    <property type="protein sequence ID" value="MCX2740822.1"/>
    <property type="molecule type" value="Genomic_DNA"/>
</dbReference>
<feature type="domain" description="HTH araC/xylS-type" evidence="4">
    <location>
        <begin position="192"/>
        <end position="290"/>
    </location>
</feature>
<dbReference type="Pfam" id="PF12833">
    <property type="entry name" value="HTH_18"/>
    <property type="match status" value="1"/>
</dbReference>
<keyword evidence="6" id="KW-1185">Reference proteome</keyword>
<dbReference type="SMART" id="SM00342">
    <property type="entry name" value="HTH_ARAC"/>
    <property type="match status" value="1"/>
</dbReference>
<dbReference type="PANTHER" id="PTHR43280:SF32">
    <property type="entry name" value="TRANSCRIPTIONAL REGULATORY PROTEIN"/>
    <property type="match status" value="1"/>
</dbReference>
<evidence type="ECO:0000313" key="5">
    <source>
        <dbReference type="EMBL" id="MCX2740822.1"/>
    </source>
</evidence>
<dbReference type="InterPro" id="IPR020449">
    <property type="entry name" value="Tscrpt_reg_AraC-type_HTH"/>
</dbReference>
<gene>
    <name evidence="5" type="ORF">OO017_12765</name>
</gene>
<evidence type="ECO:0000256" key="1">
    <source>
        <dbReference type="ARBA" id="ARBA00023015"/>
    </source>
</evidence>